<gene>
    <name evidence="1" type="ORF">O6H91_09G005900</name>
</gene>
<evidence type="ECO:0000313" key="1">
    <source>
        <dbReference type="EMBL" id="KAJ7542664.1"/>
    </source>
</evidence>
<name>A0ACC2CLA4_DIPCM</name>
<comment type="caution">
    <text evidence="1">The sequence shown here is derived from an EMBL/GenBank/DDBJ whole genome shotgun (WGS) entry which is preliminary data.</text>
</comment>
<protein>
    <submittedName>
        <fullName evidence="1">Uncharacterized protein</fullName>
    </submittedName>
</protein>
<dbReference type="Proteomes" id="UP001162992">
    <property type="component" value="Chromosome 9"/>
</dbReference>
<keyword evidence="2" id="KW-1185">Reference proteome</keyword>
<reference evidence="2" key="1">
    <citation type="journal article" date="2024" name="Proc. Natl. Acad. Sci. U.S.A.">
        <title>Extraordinary preservation of gene collinearity over three hundred million years revealed in homosporous lycophytes.</title>
        <authorList>
            <person name="Li C."/>
            <person name="Wickell D."/>
            <person name="Kuo L.Y."/>
            <person name="Chen X."/>
            <person name="Nie B."/>
            <person name="Liao X."/>
            <person name="Peng D."/>
            <person name="Ji J."/>
            <person name="Jenkins J."/>
            <person name="Williams M."/>
            <person name="Shu S."/>
            <person name="Plott C."/>
            <person name="Barry K."/>
            <person name="Rajasekar S."/>
            <person name="Grimwood J."/>
            <person name="Han X."/>
            <person name="Sun S."/>
            <person name="Hou Z."/>
            <person name="He W."/>
            <person name="Dai G."/>
            <person name="Sun C."/>
            <person name="Schmutz J."/>
            <person name="Leebens-Mack J.H."/>
            <person name="Li F.W."/>
            <person name="Wang L."/>
        </authorList>
    </citation>
    <scope>NUCLEOTIDE SEQUENCE [LARGE SCALE GENOMIC DNA]</scope>
    <source>
        <strain evidence="2">cv. PW_Plant_1</strain>
    </source>
</reference>
<organism evidence="1 2">
    <name type="scientific">Diphasiastrum complanatum</name>
    <name type="common">Issler's clubmoss</name>
    <name type="synonym">Lycopodium complanatum</name>
    <dbReference type="NCBI Taxonomy" id="34168"/>
    <lineage>
        <taxon>Eukaryota</taxon>
        <taxon>Viridiplantae</taxon>
        <taxon>Streptophyta</taxon>
        <taxon>Embryophyta</taxon>
        <taxon>Tracheophyta</taxon>
        <taxon>Lycopodiopsida</taxon>
        <taxon>Lycopodiales</taxon>
        <taxon>Lycopodiaceae</taxon>
        <taxon>Lycopodioideae</taxon>
        <taxon>Diphasiastrum</taxon>
    </lineage>
</organism>
<sequence>MRDSLKKGKSLKDAQSGVVMKWSTKMSKMLGIVNPSLGEVWFERVTTMDVGGTSFSMGLEKLHALRCANVANETRNTWLAMEIGPMRAQFGIPRGDRDFRLWVVKDTWFTHLVVQVKLVMAMLRELDMCGSAIRIHASCAPHVESSFKQATLHVFRAVSSIERRWIDRMGDYQLPMVDRFRRGFLSRRRACHV</sequence>
<proteinExistence type="predicted"/>
<evidence type="ECO:0000313" key="2">
    <source>
        <dbReference type="Proteomes" id="UP001162992"/>
    </source>
</evidence>
<dbReference type="EMBL" id="CM055100">
    <property type="protein sequence ID" value="KAJ7542664.1"/>
    <property type="molecule type" value="Genomic_DNA"/>
</dbReference>
<accession>A0ACC2CLA4</accession>